<feature type="domain" description="Choline/carnitine acyltransferase" evidence="5">
    <location>
        <begin position="30"/>
        <end position="641"/>
    </location>
</feature>
<gene>
    <name evidence="6" type="ORF">EW026_g3216</name>
</gene>
<evidence type="ECO:0000259" key="5">
    <source>
        <dbReference type="Pfam" id="PF00755"/>
    </source>
</evidence>
<accession>A0A4S4KQG3</accession>
<dbReference type="InterPro" id="IPR039551">
    <property type="entry name" value="Cho/carn_acyl_trans"/>
</dbReference>
<organism evidence="6 7">
    <name type="scientific">Hermanssonia centrifuga</name>
    <dbReference type="NCBI Taxonomy" id="98765"/>
    <lineage>
        <taxon>Eukaryota</taxon>
        <taxon>Fungi</taxon>
        <taxon>Dikarya</taxon>
        <taxon>Basidiomycota</taxon>
        <taxon>Agaricomycotina</taxon>
        <taxon>Agaricomycetes</taxon>
        <taxon>Polyporales</taxon>
        <taxon>Meruliaceae</taxon>
        <taxon>Hermanssonia</taxon>
    </lineage>
</organism>
<dbReference type="PANTHER" id="PTHR22589">
    <property type="entry name" value="CARNITINE O-ACYLTRANSFERASE"/>
    <property type="match status" value="1"/>
</dbReference>
<protein>
    <recommendedName>
        <fullName evidence="5">Choline/carnitine acyltransferase domain-containing protein</fullName>
    </recommendedName>
</protein>
<evidence type="ECO:0000256" key="1">
    <source>
        <dbReference type="ARBA" id="ARBA00005232"/>
    </source>
</evidence>
<dbReference type="PROSITE" id="PS00439">
    <property type="entry name" value="ACYLTRANSF_C_1"/>
    <property type="match status" value="1"/>
</dbReference>
<dbReference type="Gene3D" id="3.30.559.70">
    <property type="entry name" value="Choline/Carnitine o-acyltransferase, domain 2"/>
    <property type="match status" value="1"/>
</dbReference>
<evidence type="ECO:0000256" key="3">
    <source>
        <dbReference type="ARBA" id="ARBA00023315"/>
    </source>
</evidence>
<dbReference type="AlphaFoldDB" id="A0A4S4KQG3"/>
<dbReference type="InterPro" id="IPR042231">
    <property type="entry name" value="Cho/carn_acyl_trans_2"/>
</dbReference>
<proteinExistence type="inferred from homology"/>
<evidence type="ECO:0000256" key="2">
    <source>
        <dbReference type="ARBA" id="ARBA00022679"/>
    </source>
</evidence>
<dbReference type="EMBL" id="SGPJ01000093">
    <property type="protein sequence ID" value="THG99059.1"/>
    <property type="molecule type" value="Genomic_DNA"/>
</dbReference>
<keyword evidence="7" id="KW-1185">Reference proteome</keyword>
<keyword evidence="2" id="KW-0808">Transferase</keyword>
<feature type="active site" description="Proton acceptor" evidence="4">
    <location>
        <position position="366"/>
    </location>
</feature>
<comment type="caution">
    <text evidence="6">The sequence shown here is derived from an EMBL/GenBank/DDBJ whole genome shotgun (WGS) entry which is preliminary data.</text>
</comment>
<evidence type="ECO:0000256" key="4">
    <source>
        <dbReference type="PIRSR" id="PIRSR600542-1"/>
    </source>
</evidence>
<dbReference type="InterPro" id="IPR023213">
    <property type="entry name" value="CAT-like_dom_sf"/>
</dbReference>
<sequence length="650" mass="72560">MQFQPSIVATVTSYLPPSKSAQVRPCLPRLPVPDLHSTLQQYIASLQPFLLSVEQGDNSEEDYKESLALRAKWAEEFGTSIGMKGYHQRRVPLMIDSNWWAAFMNDPNVPRDVLLGIADNQGGIDGTGVTGWQVRRAAWLAWRLLDFKGKMDRQELHPSTTETGLWFRSSMSRMFNISRLPHTSCDTFSSLPSPDLPTARNLLICVRDWFYTIEVLDAEMNLINVKDLEKRLMGVVLDVANRLRSSEKAVPVGVLGSDGRDKWSENLAYLLTLAQSNKDTLAAINHSLFAVSLDHYTYGLPSPTSVSELLPTSPRLSEWNSLEEVDAHLHNLRSSHPSQPAHNRWFDKTFTLIVESNTRAGANGEHSALDALVPSMVAEYAVVQGMIEKAFGGPVGDENCCNEPESEKGWKRQDWLVDNSILQECLEAEERAKEAAEDSDHSVLCFDAYGANWIKNDACLSPDAYVQMAMQLAWYRTQGTFTATYETTLTRMFHHGRTETIRTLSFDSRAWVLAMMDSSSVQTQYSLLQKAVKTHSTLSRAAATGRGIDRHLLGLRCMLRPEDGEAPSLFKDELFSRSQSWKLSTSALGAGSQFRGTGFGAVERDGYGINYLTGSDTIKFGIECKRSSPLTSTGIFKQALVEALHDMHVR</sequence>
<reference evidence="6 7" key="1">
    <citation type="submission" date="2019-02" db="EMBL/GenBank/DDBJ databases">
        <title>Genome sequencing of the rare red list fungi Phlebia centrifuga.</title>
        <authorList>
            <person name="Buettner E."/>
            <person name="Kellner H."/>
        </authorList>
    </citation>
    <scope>NUCLEOTIDE SEQUENCE [LARGE SCALE GENOMIC DNA]</scope>
    <source>
        <strain evidence="6 7">DSM 108282</strain>
    </source>
</reference>
<dbReference type="Proteomes" id="UP000309038">
    <property type="component" value="Unassembled WGS sequence"/>
</dbReference>
<dbReference type="GO" id="GO:0016746">
    <property type="term" value="F:acyltransferase activity"/>
    <property type="evidence" value="ECO:0007669"/>
    <property type="project" value="UniProtKB-KW"/>
</dbReference>
<dbReference type="PANTHER" id="PTHR22589:SF107">
    <property type="entry name" value="CHOLINE_CARNITINE ACYLTRANSFERASE DOMAIN-CONTAINING PROTEIN"/>
    <property type="match status" value="1"/>
</dbReference>
<dbReference type="InterPro" id="IPR000542">
    <property type="entry name" value="Carn_acyl_trans"/>
</dbReference>
<dbReference type="Pfam" id="PF00755">
    <property type="entry name" value="Carn_acyltransf"/>
    <property type="match status" value="1"/>
</dbReference>
<evidence type="ECO:0000313" key="6">
    <source>
        <dbReference type="EMBL" id="THG99059.1"/>
    </source>
</evidence>
<dbReference type="Gene3D" id="3.30.559.10">
    <property type="entry name" value="Chloramphenicol acetyltransferase-like domain"/>
    <property type="match status" value="1"/>
</dbReference>
<dbReference type="SUPFAM" id="SSF52777">
    <property type="entry name" value="CoA-dependent acyltransferases"/>
    <property type="match status" value="2"/>
</dbReference>
<comment type="similarity">
    <text evidence="1">Belongs to the carnitine/choline acetyltransferase family.</text>
</comment>
<name>A0A4S4KQG3_9APHY</name>
<evidence type="ECO:0000313" key="7">
    <source>
        <dbReference type="Proteomes" id="UP000309038"/>
    </source>
</evidence>
<keyword evidence="3" id="KW-0012">Acyltransferase</keyword>